<dbReference type="Pfam" id="PF18911">
    <property type="entry name" value="PKD_4"/>
    <property type="match status" value="2"/>
</dbReference>
<evidence type="ECO:0000313" key="2">
    <source>
        <dbReference type="EMBL" id="TSJ41196.1"/>
    </source>
</evidence>
<dbReference type="NCBIfam" id="TIGR04131">
    <property type="entry name" value="Bac_Flav_CTERM"/>
    <property type="match status" value="1"/>
</dbReference>
<dbReference type="InterPro" id="IPR026341">
    <property type="entry name" value="T9SS_type_B"/>
</dbReference>
<dbReference type="AlphaFoldDB" id="A0A556MMS4"/>
<reference evidence="2 3" key="1">
    <citation type="submission" date="2019-07" db="EMBL/GenBank/DDBJ databases">
        <authorList>
            <person name="Huq M.A."/>
        </authorList>
    </citation>
    <scope>NUCLEOTIDE SEQUENCE [LARGE SCALE GENOMIC DNA]</scope>
    <source>
        <strain evidence="2 3">MAH-3</strain>
    </source>
</reference>
<dbReference type="InterPro" id="IPR035234">
    <property type="entry name" value="IgGFc-bd_N"/>
</dbReference>
<dbReference type="Proteomes" id="UP000316008">
    <property type="component" value="Unassembled WGS sequence"/>
</dbReference>
<dbReference type="Pfam" id="PF17517">
    <property type="entry name" value="IgGFc_binding"/>
    <property type="match status" value="1"/>
</dbReference>
<organism evidence="2 3">
    <name type="scientific">Fluviicola chungangensis</name>
    <dbReference type="NCBI Taxonomy" id="2597671"/>
    <lineage>
        <taxon>Bacteria</taxon>
        <taxon>Pseudomonadati</taxon>
        <taxon>Bacteroidota</taxon>
        <taxon>Flavobacteriia</taxon>
        <taxon>Flavobacteriales</taxon>
        <taxon>Crocinitomicaceae</taxon>
        <taxon>Fluviicola</taxon>
    </lineage>
</organism>
<sequence>MNLELMKLRRIILLLALIFTVGSFESKGQIDSVFWFAAPWVTPSHAGNTPIALRISTFNSPTTVRVYQPAGTYDSTFTVPANSLNSHFLDAIVNTLESKPADNVLNYGIKIEADTLITVVYEVVTVVNNPETYSLKGQNALGTEFVCPFQTTWANGNYAPIQPKSMICIVATEDNTTVWITPKATVVGHPVGVTYSIVLNKGQTYTVENVSQATNTPGNNLGGTIVVSDKPIAVTVSDDSVTNSGGGCRDLMGDQIVPVDVVGTNYIVNRGNMFSNSEEGVFIVATENFTSVSVTTSLGTFSQLLNQGDTWKYVLTAAEMLAYVDADKNVYVLQASGFGCEVGEALLPPVNCAGSDQVSFTRTNAQTFILNILCPTTAINNFLLNGSSTLVPGSAFNPVPGTAGFWSGAQITFNTTDIPAGSSNLLTNSSDYFGLGVINGGSSSGCYYHYMSAFNRKVYVKAGNDTILCNGDPAVLLNGSVTGGSITGQWSVVNGAGSFVNATDLSTSYVPSSSDYTQGTLTFVLASTGNCDPVRDTMVVSFIQSPEANAGADDSYCKNNVGAVPITGAFSYSAAATWSGGNGGAFGNSGAASTTYTPSPADLTADSVVLFYTTTGSFFSCPNTQDTVVIYFTEAPFIDAGGDQLVCSNTTDVALNGIITGITSTGIWSANGTGGFSPSQTNLNANYVLSTTDISNGLVTLYLQSTNNGNCLAVMDSLEIQIIDFPTVTITSMDSICSNNATLSLTGTVTSGFATQWTTSGFGTISNPSNLNTLYTISPVDITNGFIDIILSTTGICPIAHDSLRVTFVSPPQVNAGTDQTYCQNQLVQLNGQIVGADTTGTWSTLGTGTFIPGPSYLNGLYNPSIGDVSGGPISLILTSTSNFGCPPDKDTVMITFNKIPTADFTFTNVCQASNMSFVDASVANTGTLTSWAWSFGDNASSIAQNPQHAYMGPGNFNVQMIVTSSNGCTDTVVKQVTVYPLPLPSFNASIACESYPTDFTNTSFIPSGSITGYTYDFNGIGSSTQSDPSFVFPSSGIYNVSLTAVSNFGCTNTVIQQIDVHAIPTAAFIAGPNPALVEQDITFTDVTAGNIVSWQWDFGDGEGDNASITQHSYDGGGVYVVTLTITDNIGCIDTVSKEISIALLPVLPSGFTPNGDGENDVFIIRGGPFRNVDFKVYNNWGQVIFESDDSNIGWDGTYKGEPVPLGVYTWTFVVDMGSDFVVRESGDVTLIR</sequence>
<feature type="domain" description="PKD" evidence="1">
    <location>
        <begin position="925"/>
        <end position="979"/>
    </location>
</feature>
<evidence type="ECO:0000259" key="1">
    <source>
        <dbReference type="PROSITE" id="PS50093"/>
    </source>
</evidence>
<feature type="domain" description="PKD" evidence="1">
    <location>
        <begin position="1065"/>
        <end position="1142"/>
    </location>
</feature>
<evidence type="ECO:0000313" key="3">
    <source>
        <dbReference type="Proteomes" id="UP000316008"/>
    </source>
</evidence>
<dbReference type="SUPFAM" id="SSF49299">
    <property type="entry name" value="PKD domain"/>
    <property type="match status" value="3"/>
</dbReference>
<dbReference type="CDD" id="cd00146">
    <property type="entry name" value="PKD"/>
    <property type="match status" value="3"/>
</dbReference>
<name>A0A556MMS4_9FLAO</name>
<dbReference type="InterPro" id="IPR013783">
    <property type="entry name" value="Ig-like_fold"/>
</dbReference>
<dbReference type="Gene3D" id="2.60.40.10">
    <property type="entry name" value="Immunoglobulins"/>
    <property type="match status" value="3"/>
</dbReference>
<dbReference type="Pfam" id="PF13585">
    <property type="entry name" value="CHU_C"/>
    <property type="match status" value="1"/>
</dbReference>
<accession>A0A556MMS4</accession>
<dbReference type="PROSITE" id="PS50093">
    <property type="entry name" value="PKD"/>
    <property type="match status" value="2"/>
</dbReference>
<dbReference type="InterPro" id="IPR022409">
    <property type="entry name" value="PKD/Chitinase_dom"/>
</dbReference>
<proteinExistence type="predicted"/>
<comment type="caution">
    <text evidence="2">The sequence shown here is derived from an EMBL/GenBank/DDBJ whole genome shotgun (WGS) entry which is preliminary data.</text>
</comment>
<dbReference type="EMBL" id="VLPL01000008">
    <property type="protein sequence ID" value="TSJ41196.1"/>
    <property type="molecule type" value="Genomic_DNA"/>
</dbReference>
<dbReference type="OrthoDB" id="1236981at2"/>
<keyword evidence="3" id="KW-1185">Reference proteome</keyword>
<dbReference type="SMART" id="SM00089">
    <property type="entry name" value="PKD"/>
    <property type="match status" value="3"/>
</dbReference>
<protein>
    <submittedName>
        <fullName evidence="2">PKD domain-containing protein</fullName>
    </submittedName>
</protein>
<gene>
    <name evidence="2" type="ORF">FO442_14895</name>
</gene>
<dbReference type="InterPro" id="IPR000601">
    <property type="entry name" value="PKD_dom"/>
</dbReference>
<dbReference type="InterPro" id="IPR035986">
    <property type="entry name" value="PKD_dom_sf"/>
</dbReference>